<feature type="domain" description="Histidine kinase" evidence="10">
    <location>
        <begin position="413"/>
        <end position="551"/>
    </location>
</feature>
<dbReference type="Pfam" id="PF02518">
    <property type="entry name" value="HATPase_c"/>
    <property type="match status" value="1"/>
</dbReference>
<protein>
    <recommendedName>
        <fullName evidence="2">histidine kinase</fullName>
        <ecNumber evidence="2">2.7.13.3</ecNumber>
    </recommendedName>
</protein>
<keyword evidence="6" id="KW-0902">Two-component regulatory system</keyword>
<dbReference type="PRINTS" id="PR00344">
    <property type="entry name" value="BCTRLSENSOR"/>
</dbReference>
<feature type="compositionally biased region" description="Polar residues" evidence="9">
    <location>
        <begin position="139"/>
        <end position="150"/>
    </location>
</feature>
<dbReference type="SMART" id="SM00260">
    <property type="entry name" value="CheW"/>
    <property type="match status" value="1"/>
</dbReference>
<dbReference type="SMART" id="SM00073">
    <property type="entry name" value="HPT"/>
    <property type="match status" value="1"/>
</dbReference>
<dbReference type="PROSITE" id="PS50110">
    <property type="entry name" value="RESPONSE_REGULATORY"/>
    <property type="match status" value="1"/>
</dbReference>
<dbReference type="SUPFAM" id="SSF52172">
    <property type="entry name" value="CheY-like"/>
    <property type="match status" value="1"/>
</dbReference>
<feature type="domain" description="HPt" evidence="13">
    <location>
        <begin position="6"/>
        <end position="110"/>
    </location>
</feature>
<feature type="modified residue" description="4-aspartylphosphate" evidence="8">
    <location>
        <position position="760"/>
    </location>
</feature>
<dbReference type="InterPro" id="IPR001789">
    <property type="entry name" value="Sig_transdc_resp-reg_receiver"/>
</dbReference>
<evidence type="ECO:0000256" key="4">
    <source>
        <dbReference type="ARBA" id="ARBA00022679"/>
    </source>
</evidence>
<feature type="region of interest" description="Disordered" evidence="9">
    <location>
        <begin position="139"/>
        <end position="158"/>
    </location>
</feature>
<dbReference type="Gene3D" id="1.20.120.160">
    <property type="entry name" value="HPT domain"/>
    <property type="match status" value="1"/>
</dbReference>
<keyword evidence="5 14" id="KW-0418">Kinase</keyword>
<dbReference type="PROSITE" id="PS50894">
    <property type="entry name" value="HPT"/>
    <property type="match status" value="1"/>
</dbReference>
<dbReference type="InterPro" id="IPR005467">
    <property type="entry name" value="His_kinase_dom"/>
</dbReference>
<evidence type="ECO:0000256" key="7">
    <source>
        <dbReference type="PROSITE-ProRule" id="PRU00110"/>
    </source>
</evidence>
<dbReference type="Pfam" id="PF00072">
    <property type="entry name" value="Response_reg"/>
    <property type="match status" value="1"/>
</dbReference>
<dbReference type="EMBL" id="CP159837">
    <property type="protein sequence ID" value="XCM34477.1"/>
    <property type="molecule type" value="Genomic_DNA"/>
</dbReference>
<gene>
    <name evidence="14" type="ORF">ABWT76_003077</name>
</gene>
<feature type="modified residue" description="Phosphohistidine" evidence="7">
    <location>
        <position position="53"/>
    </location>
</feature>
<dbReference type="SUPFAM" id="SSF50341">
    <property type="entry name" value="CheW-like"/>
    <property type="match status" value="1"/>
</dbReference>
<dbReference type="AlphaFoldDB" id="A0AAU8J6V2"/>
<accession>A0AAU8J6V2</accession>
<dbReference type="InterPro" id="IPR011006">
    <property type="entry name" value="CheY-like_superfamily"/>
</dbReference>
<dbReference type="PANTHER" id="PTHR43395:SF1">
    <property type="entry name" value="CHEMOTAXIS PROTEIN CHEA"/>
    <property type="match status" value="1"/>
</dbReference>
<keyword evidence="3 8" id="KW-0597">Phosphoprotein</keyword>
<evidence type="ECO:0000256" key="8">
    <source>
        <dbReference type="PROSITE-ProRule" id="PRU00169"/>
    </source>
</evidence>
<dbReference type="RefSeq" id="WP_354634577.1">
    <property type="nucleotide sequence ID" value="NZ_CP159837.1"/>
</dbReference>
<dbReference type="GO" id="GO:0006935">
    <property type="term" value="P:chemotaxis"/>
    <property type="evidence" value="ECO:0007669"/>
    <property type="project" value="InterPro"/>
</dbReference>
<evidence type="ECO:0000256" key="6">
    <source>
        <dbReference type="ARBA" id="ARBA00023012"/>
    </source>
</evidence>
<dbReference type="SMART" id="SM00448">
    <property type="entry name" value="REC"/>
    <property type="match status" value="1"/>
</dbReference>
<evidence type="ECO:0000259" key="12">
    <source>
        <dbReference type="PROSITE" id="PS50851"/>
    </source>
</evidence>
<evidence type="ECO:0000313" key="14">
    <source>
        <dbReference type="EMBL" id="XCM34477.1"/>
    </source>
</evidence>
<feature type="compositionally biased region" description="Polar residues" evidence="9">
    <location>
        <begin position="216"/>
        <end position="240"/>
    </location>
</feature>
<dbReference type="PROSITE" id="PS50109">
    <property type="entry name" value="HIS_KIN"/>
    <property type="match status" value="1"/>
</dbReference>
<dbReference type="PANTHER" id="PTHR43395">
    <property type="entry name" value="SENSOR HISTIDINE KINASE CHEA"/>
    <property type="match status" value="1"/>
</dbReference>
<dbReference type="InterPro" id="IPR051315">
    <property type="entry name" value="Bact_Chemotaxis_CheA"/>
</dbReference>
<comment type="catalytic activity">
    <reaction evidence="1">
        <text>ATP + protein L-histidine = ADP + protein N-phospho-L-histidine.</text>
        <dbReference type="EC" id="2.7.13.3"/>
    </reaction>
</comment>
<name>A0AAU8J6V2_9CYAN</name>
<dbReference type="PROSITE" id="PS50851">
    <property type="entry name" value="CHEW"/>
    <property type="match status" value="1"/>
</dbReference>
<evidence type="ECO:0000259" key="13">
    <source>
        <dbReference type="PROSITE" id="PS50894"/>
    </source>
</evidence>
<dbReference type="InterPro" id="IPR008207">
    <property type="entry name" value="Sig_transdc_His_kin_Hpt_dom"/>
</dbReference>
<dbReference type="Gene3D" id="3.30.565.10">
    <property type="entry name" value="Histidine kinase-like ATPase, C-terminal domain"/>
    <property type="match status" value="1"/>
</dbReference>
<dbReference type="Pfam" id="PF01584">
    <property type="entry name" value="CheW"/>
    <property type="match status" value="1"/>
</dbReference>
<organism evidence="14">
    <name type="scientific">Planktothricoides raciborskii GIHE-MW2</name>
    <dbReference type="NCBI Taxonomy" id="2792601"/>
    <lineage>
        <taxon>Bacteria</taxon>
        <taxon>Bacillati</taxon>
        <taxon>Cyanobacteriota</taxon>
        <taxon>Cyanophyceae</taxon>
        <taxon>Oscillatoriophycideae</taxon>
        <taxon>Oscillatoriales</taxon>
        <taxon>Oscillatoriaceae</taxon>
        <taxon>Planktothricoides</taxon>
    </lineage>
</organism>
<dbReference type="InterPro" id="IPR003594">
    <property type="entry name" value="HATPase_dom"/>
</dbReference>
<evidence type="ECO:0000256" key="3">
    <source>
        <dbReference type="ARBA" id="ARBA00022553"/>
    </source>
</evidence>
<dbReference type="GO" id="GO:0004673">
    <property type="term" value="F:protein histidine kinase activity"/>
    <property type="evidence" value="ECO:0007669"/>
    <property type="project" value="UniProtKB-EC"/>
</dbReference>
<dbReference type="SUPFAM" id="SSF47226">
    <property type="entry name" value="Histidine-containing phosphotransfer domain, HPT domain"/>
    <property type="match status" value="1"/>
</dbReference>
<dbReference type="Gene3D" id="3.40.50.2300">
    <property type="match status" value="1"/>
</dbReference>
<evidence type="ECO:0000259" key="11">
    <source>
        <dbReference type="PROSITE" id="PS50110"/>
    </source>
</evidence>
<dbReference type="InterPro" id="IPR004358">
    <property type="entry name" value="Sig_transdc_His_kin-like_C"/>
</dbReference>
<dbReference type="EC" id="2.7.13.3" evidence="2"/>
<dbReference type="InterPro" id="IPR036061">
    <property type="entry name" value="CheW-like_dom_sf"/>
</dbReference>
<evidence type="ECO:0000259" key="10">
    <source>
        <dbReference type="PROSITE" id="PS50109"/>
    </source>
</evidence>
<proteinExistence type="predicted"/>
<dbReference type="InterPro" id="IPR002545">
    <property type="entry name" value="CheW-lke_dom"/>
</dbReference>
<reference evidence="14" key="1">
    <citation type="submission" date="2024-07" db="EMBL/GenBank/DDBJ databases">
        <authorList>
            <person name="Kim Y.J."/>
            <person name="Jeong J.Y."/>
        </authorList>
    </citation>
    <scope>NUCLEOTIDE SEQUENCE</scope>
    <source>
        <strain evidence="14">GIHE-MW2</strain>
    </source>
</reference>
<sequence>MSGQLQDLCDFSMLDLFRMELENQSVNFNENLLALENNPHHAKALESLMRAAHSIKGAARIVQLDVAVTIADVMEECFVEAIAGNIQLEPADIKLLFQGVELIDRISQVKEPEMADWLAENQAEINQQKQAIAAIFRGKSSNSPPEQISPASKVPEITPIAETPRKIESQIAPQSEITDPNANAIVEDLPETENCLETEDLPEDRSPIEAKEAIASPSQTTPQIAPNLTGSTKSTKSAIGQNRDGQEVTEPPDPVVKLMAENLNRLMGLAGESLVASTWLTPLADSLLILKKQQLELSKILTTLERHLISNSANNSAITCLKIAKKQQQQCQQTLSDRLNELELFSQQFTNLSERLYQEVIASKMQPFSEISMSFSSLVHDLASKLGKQVKVEIIGKSTPVDIDILAKLATPLNHILQNAILHGIELPEKRVALGKSPEGLIRLAVTHSGGMLSITVTDDGRGIDLEKLRLMIVQKNLVNPEIANQMNEDELMEFLFLPELANFTETNEISGRKFGLDIAKSMIEELGGKIRAFSYPGTGMKFDFQLPLTLAVVKTLLVEISGEAYAFPLTQIEQIVKLDRTNISRKENQQYFTLKQENISLVSASQVLELPEATLSLDTLPVVTIGDRFHRYGVVVDRLIGDRDLVVIPLDPRLGKVRDISAAAFREDGSPVLILDVEDMIGSIDRLIARGQLKLIRETPARSPENQVKKVLVVDDSITVRQMERKLLEKHGYKVEVAVDGMDAWNAVRTADYDLVITDFDMPRMNGIELTEQIKNHPKLQSIPIIIMSEKNREKDQIRGFEVGVNYYLSKSSFHDQTLLQAVISLIGDANS</sequence>
<dbReference type="InterPro" id="IPR036641">
    <property type="entry name" value="HPT_dom_sf"/>
</dbReference>
<dbReference type="FunFam" id="3.30.565.10:FF:000016">
    <property type="entry name" value="Chemotaxis protein CheA, putative"/>
    <property type="match status" value="1"/>
</dbReference>
<evidence type="ECO:0000256" key="9">
    <source>
        <dbReference type="SAM" id="MobiDB-lite"/>
    </source>
</evidence>
<dbReference type="GO" id="GO:0000160">
    <property type="term" value="P:phosphorelay signal transduction system"/>
    <property type="evidence" value="ECO:0007669"/>
    <property type="project" value="UniProtKB-KW"/>
</dbReference>
<dbReference type="Gene3D" id="2.30.30.40">
    <property type="entry name" value="SH3 Domains"/>
    <property type="match status" value="1"/>
</dbReference>
<dbReference type="CDD" id="cd00088">
    <property type="entry name" value="HPT"/>
    <property type="match status" value="1"/>
</dbReference>
<evidence type="ECO:0000256" key="2">
    <source>
        <dbReference type="ARBA" id="ARBA00012438"/>
    </source>
</evidence>
<dbReference type="SUPFAM" id="SSF55874">
    <property type="entry name" value="ATPase domain of HSP90 chaperone/DNA topoisomerase II/histidine kinase"/>
    <property type="match status" value="1"/>
</dbReference>
<feature type="domain" description="Response regulatory" evidence="11">
    <location>
        <begin position="711"/>
        <end position="827"/>
    </location>
</feature>
<evidence type="ECO:0000256" key="1">
    <source>
        <dbReference type="ARBA" id="ARBA00000085"/>
    </source>
</evidence>
<evidence type="ECO:0000256" key="5">
    <source>
        <dbReference type="ARBA" id="ARBA00022777"/>
    </source>
</evidence>
<feature type="domain" description="CheW-like" evidence="12">
    <location>
        <begin position="553"/>
        <end position="687"/>
    </location>
</feature>
<dbReference type="InterPro" id="IPR036890">
    <property type="entry name" value="HATPase_C_sf"/>
</dbReference>
<dbReference type="Pfam" id="PF01627">
    <property type="entry name" value="Hpt"/>
    <property type="match status" value="1"/>
</dbReference>
<dbReference type="SMART" id="SM00387">
    <property type="entry name" value="HATPase_c"/>
    <property type="match status" value="1"/>
</dbReference>
<keyword evidence="4 14" id="KW-0808">Transferase</keyword>
<feature type="region of interest" description="Disordered" evidence="9">
    <location>
        <begin position="215"/>
        <end position="252"/>
    </location>
</feature>